<keyword evidence="16" id="KW-0325">Glycoprotein</keyword>
<dbReference type="Pfam" id="PF01453">
    <property type="entry name" value="B_lectin"/>
    <property type="match status" value="1"/>
</dbReference>
<keyword evidence="21" id="KW-1185">Reference proteome</keyword>
<feature type="domain" description="Bulb-type lectin" evidence="19">
    <location>
        <begin position="359"/>
        <end position="479"/>
    </location>
</feature>
<evidence type="ECO:0000256" key="9">
    <source>
        <dbReference type="ARBA" id="ARBA00022741"/>
    </source>
</evidence>
<evidence type="ECO:0000256" key="16">
    <source>
        <dbReference type="ARBA" id="ARBA00023180"/>
    </source>
</evidence>
<dbReference type="GO" id="GO:0002229">
    <property type="term" value="P:defense response to oomycetes"/>
    <property type="evidence" value="ECO:0007669"/>
    <property type="project" value="UniProtKB-ARBA"/>
</dbReference>
<dbReference type="FunFam" id="1.10.510.10:FF:000240">
    <property type="entry name" value="Lectin-domain containing receptor kinase A4.3"/>
    <property type="match status" value="1"/>
</dbReference>
<dbReference type="SMART" id="SM00108">
    <property type="entry name" value="B_lectin"/>
    <property type="match status" value="1"/>
</dbReference>
<dbReference type="AlphaFoldDB" id="A0AA88EKU7"/>
<dbReference type="SUPFAM" id="SSF56112">
    <property type="entry name" value="Protein kinase-like (PK-like)"/>
    <property type="match status" value="1"/>
</dbReference>
<dbReference type="Proteomes" id="UP001187192">
    <property type="component" value="Unassembled WGS sequence"/>
</dbReference>
<evidence type="ECO:0000259" key="19">
    <source>
        <dbReference type="PROSITE" id="PS50927"/>
    </source>
</evidence>
<accession>A0AA88EKU7</accession>
<dbReference type="CDD" id="cd00028">
    <property type="entry name" value="B_lectin"/>
    <property type="match status" value="1"/>
</dbReference>
<keyword evidence="8" id="KW-0732">Signal</keyword>
<evidence type="ECO:0000256" key="10">
    <source>
        <dbReference type="ARBA" id="ARBA00022777"/>
    </source>
</evidence>
<dbReference type="FunFam" id="2.90.10.10:FF:000005">
    <property type="entry name" value="G-type lectin S-receptor-like serine/threonine-protein kinase"/>
    <property type="match status" value="1"/>
</dbReference>
<organism evidence="20 21">
    <name type="scientific">Ficus carica</name>
    <name type="common">Common fig</name>
    <dbReference type="NCBI Taxonomy" id="3494"/>
    <lineage>
        <taxon>Eukaryota</taxon>
        <taxon>Viridiplantae</taxon>
        <taxon>Streptophyta</taxon>
        <taxon>Embryophyta</taxon>
        <taxon>Tracheophyta</taxon>
        <taxon>Spermatophyta</taxon>
        <taxon>Magnoliopsida</taxon>
        <taxon>eudicotyledons</taxon>
        <taxon>Gunneridae</taxon>
        <taxon>Pentapetalae</taxon>
        <taxon>rosids</taxon>
        <taxon>fabids</taxon>
        <taxon>Rosales</taxon>
        <taxon>Moraceae</taxon>
        <taxon>Ficeae</taxon>
        <taxon>Ficus</taxon>
    </lineage>
</organism>
<keyword evidence="14" id="KW-1015">Disulfide bond</keyword>
<keyword evidence="7 17" id="KW-0812">Transmembrane</keyword>
<dbReference type="InterPro" id="IPR008271">
    <property type="entry name" value="Ser/Thr_kinase_AS"/>
</dbReference>
<evidence type="ECO:0000256" key="7">
    <source>
        <dbReference type="ARBA" id="ARBA00022692"/>
    </source>
</evidence>
<keyword evidence="12 17" id="KW-1133">Transmembrane helix</keyword>
<evidence type="ECO:0000256" key="14">
    <source>
        <dbReference type="ARBA" id="ARBA00023157"/>
    </source>
</evidence>
<evidence type="ECO:0000256" key="13">
    <source>
        <dbReference type="ARBA" id="ARBA00023136"/>
    </source>
</evidence>
<evidence type="ECO:0000313" key="21">
    <source>
        <dbReference type="Proteomes" id="UP001187192"/>
    </source>
</evidence>
<evidence type="ECO:0000256" key="4">
    <source>
        <dbReference type="ARBA" id="ARBA00022475"/>
    </source>
</evidence>
<dbReference type="GO" id="GO:0005886">
    <property type="term" value="C:plasma membrane"/>
    <property type="evidence" value="ECO:0007669"/>
    <property type="project" value="UniProtKB-SubCell"/>
</dbReference>
<dbReference type="InterPro" id="IPR001480">
    <property type="entry name" value="Bulb-type_lectin_dom"/>
</dbReference>
<comment type="caution">
    <text evidence="20">The sequence shown here is derived from an EMBL/GenBank/DDBJ whole genome shotgun (WGS) entry which is preliminary data.</text>
</comment>
<dbReference type="Gene3D" id="3.30.200.20">
    <property type="entry name" value="Phosphorylase Kinase, domain 1"/>
    <property type="match status" value="1"/>
</dbReference>
<keyword evidence="10" id="KW-0418">Kinase</keyword>
<keyword evidence="4" id="KW-1003">Cell membrane</keyword>
<evidence type="ECO:0000256" key="17">
    <source>
        <dbReference type="SAM" id="Phobius"/>
    </source>
</evidence>
<keyword evidence="15" id="KW-0675">Receptor</keyword>
<dbReference type="Gene3D" id="2.90.10.10">
    <property type="entry name" value="Bulb-type lectin domain"/>
    <property type="match status" value="1"/>
</dbReference>
<keyword evidence="13 17" id="KW-0472">Membrane</keyword>
<feature type="domain" description="Protein kinase" evidence="18">
    <location>
        <begin position="85"/>
        <end position="368"/>
    </location>
</feature>
<evidence type="ECO:0000256" key="2">
    <source>
        <dbReference type="ARBA" id="ARBA00008536"/>
    </source>
</evidence>
<evidence type="ECO:0000256" key="3">
    <source>
        <dbReference type="ARBA" id="ARBA00010217"/>
    </source>
</evidence>
<comment type="similarity">
    <text evidence="3">In the C-terminal section; belongs to the protein kinase superfamily. Ser/Thr protein kinase family.</text>
</comment>
<dbReference type="Gene3D" id="1.10.510.10">
    <property type="entry name" value="Transferase(Phosphotransferase) domain 1"/>
    <property type="match status" value="1"/>
</dbReference>
<dbReference type="InterPro" id="IPR036426">
    <property type="entry name" value="Bulb-type_lectin_dom_sf"/>
</dbReference>
<dbReference type="SUPFAM" id="SSF51110">
    <property type="entry name" value="alpha-D-mannose-specific plant lectins"/>
    <property type="match status" value="1"/>
</dbReference>
<evidence type="ECO:0000256" key="6">
    <source>
        <dbReference type="ARBA" id="ARBA00022679"/>
    </source>
</evidence>
<comment type="subcellular location">
    <subcellularLocation>
        <location evidence="1">Cell membrane</location>
        <topology evidence="1">Single-pass type I membrane protein</topology>
    </subcellularLocation>
</comment>
<proteinExistence type="inferred from homology"/>
<dbReference type="InterPro" id="IPR001245">
    <property type="entry name" value="Ser-Thr/Tyr_kinase_cat_dom"/>
</dbReference>
<keyword evidence="9" id="KW-0547">Nucleotide-binding</keyword>
<dbReference type="GO" id="GO:0004674">
    <property type="term" value="F:protein serine/threonine kinase activity"/>
    <property type="evidence" value="ECO:0007669"/>
    <property type="project" value="UniProtKB-KW"/>
</dbReference>
<dbReference type="InterPro" id="IPR011009">
    <property type="entry name" value="Kinase-like_dom_sf"/>
</dbReference>
<sequence>MWTESIADAEKRKQVRHTVTIVISTVSGFLLIGIIAWYIFRSRKTKRQKEKTHDPYEYYHQETQEGELELPLFDLDIISLATDKFSFANKIREGGFGHVYKELGQGIQEFMNEVILIAKLQHCNLVRLLGCCIQGEERMLVYEYLPNKSLNSILFDQTRKKLLPWRKRFDIIMAIARGLLYLHQDSRLRIIHRDLKASNILLDIEMNPKISDFGIARIFGGEQTQERTRRVMGTYGYMSPECSMSGQFSVKSAVFSFGVLVLDIVSGERNWDSIILIMISTFLDAWKLWNEEKPLELMDAQMVGSFSANEVIRCVKSMGTVVKLVPAMPMSLRWVGKALVLIAECLGSSHHHRVGRADDTTRPNQTLLDTGQTLVSFGETFELGFFSPPNSNNRYVGIWFKNVANRTVVWVANRDRPLTDSSGIFKITETGNIVILNNKTENPLWASNSSAKDPTLQLLSTGNLVVEDGSSKNYAWQSFDHPCETLIAG</sequence>
<comment type="similarity">
    <text evidence="2">In the N-terminal section; belongs to the leguminous lectin family.</text>
</comment>
<evidence type="ECO:0000256" key="8">
    <source>
        <dbReference type="ARBA" id="ARBA00022729"/>
    </source>
</evidence>
<evidence type="ECO:0000259" key="18">
    <source>
        <dbReference type="PROSITE" id="PS50011"/>
    </source>
</evidence>
<evidence type="ECO:0000256" key="15">
    <source>
        <dbReference type="ARBA" id="ARBA00023170"/>
    </source>
</evidence>
<evidence type="ECO:0000256" key="12">
    <source>
        <dbReference type="ARBA" id="ARBA00022989"/>
    </source>
</evidence>
<evidence type="ECO:0000256" key="11">
    <source>
        <dbReference type="ARBA" id="ARBA00022840"/>
    </source>
</evidence>
<dbReference type="PANTHER" id="PTHR27002:SF1097">
    <property type="entry name" value="RECEPTOR-LIKE SERINE_THREONINE-PROTEIN KINASE"/>
    <property type="match status" value="1"/>
</dbReference>
<dbReference type="SMART" id="SM00220">
    <property type="entry name" value="S_TKc"/>
    <property type="match status" value="1"/>
</dbReference>
<gene>
    <name evidence="20" type="ORF">TIFTF001_052150</name>
</gene>
<dbReference type="PROSITE" id="PS50011">
    <property type="entry name" value="PROTEIN_KINASE_DOM"/>
    <property type="match status" value="1"/>
</dbReference>
<keyword evidence="6" id="KW-0808">Transferase</keyword>
<dbReference type="InterPro" id="IPR000719">
    <property type="entry name" value="Prot_kinase_dom"/>
</dbReference>
<keyword evidence="5" id="KW-0723">Serine/threonine-protein kinase</keyword>
<dbReference type="PROSITE" id="PS00108">
    <property type="entry name" value="PROTEIN_KINASE_ST"/>
    <property type="match status" value="1"/>
</dbReference>
<feature type="non-terminal residue" evidence="20">
    <location>
        <position position="489"/>
    </location>
</feature>
<dbReference type="Pfam" id="PF07714">
    <property type="entry name" value="PK_Tyr_Ser-Thr"/>
    <property type="match status" value="1"/>
</dbReference>
<protein>
    <submittedName>
        <fullName evidence="20">Uncharacterized protein</fullName>
    </submittedName>
</protein>
<evidence type="ECO:0000256" key="5">
    <source>
        <dbReference type="ARBA" id="ARBA00022527"/>
    </source>
</evidence>
<evidence type="ECO:0000256" key="1">
    <source>
        <dbReference type="ARBA" id="ARBA00004251"/>
    </source>
</evidence>
<feature type="transmembrane region" description="Helical" evidence="17">
    <location>
        <begin position="20"/>
        <end position="40"/>
    </location>
</feature>
<evidence type="ECO:0000313" key="20">
    <source>
        <dbReference type="EMBL" id="GMN73291.1"/>
    </source>
</evidence>
<reference evidence="20" key="1">
    <citation type="submission" date="2023-07" db="EMBL/GenBank/DDBJ databases">
        <title>draft genome sequence of fig (Ficus carica).</title>
        <authorList>
            <person name="Takahashi T."/>
            <person name="Nishimura K."/>
        </authorList>
    </citation>
    <scope>NUCLEOTIDE SEQUENCE</scope>
</reference>
<keyword evidence="11" id="KW-0067">ATP-binding</keyword>
<name>A0AA88EKU7_FICCA</name>
<dbReference type="PANTHER" id="PTHR27002">
    <property type="entry name" value="RECEPTOR-LIKE SERINE/THREONINE-PROTEIN KINASE SD1-8"/>
    <property type="match status" value="1"/>
</dbReference>
<dbReference type="GO" id="GO:0005524">
    <property type="term" value="F:ATP binding"/>
    <property type="evidence" value="ECO:0007669"/>
    <property type="project" value="UniProtKB-KW"/>
</dbReference>
<dbReference type="PROSITE" id="PS50927">
    <property type="entry name" value="BULB_LECTIN"/>
    <property type="match status" value="1"/>
</dbReference>
<dbReference type="EMBL" id="BTGU01010596">
    <property type="protein sequence ID" value="GMN73291.1"/>
    <property type="molecule type" value="Genomic_DNA"/>
</dbReference>